<evidence type="ECO:0000256" key="3">
    <source>
        <dbReference type="ARBA" id="ARBA00051922"/>
    </source>
</evidence>
<feature type="domain" description="Pyruvate phosphate dikinase AMP/ATP-binding" evidence="9">
    <location>
        <begin position="18"/>
        <end position="315"/>
    </location>
</feature>
<protein>
    <recommendedName>
        <fullName evidence="6">Rifampicin phosphotransferase</fullName>
        <ecNumber evidence="5">2.7.9.6</ecNumber>
    </recommendedName>
    <alternativeName>
        <fullName evidence="7">Rifampin phosphotransferase</fullName>
    </alternativeName>
</protein>
<comment type="catalytic activity">
    <reaction evidence="3">
        <text>rifampicin + ATP + H2O = 21-phosphorifampicin + AMP + phosphate + 2 H(+)</text>
        <dbReference type="Rhea" id="RHEA:56304"/>
        <dbReference type="ChEBI" id="CHEBI:15377"/>
        <dbReference type="ChEBI" id="CHEBI:15378"/>
        <dbReference type="ChEBI" id="CHEBI:30616"/>
        <dbReference type="ChEBI" id="CHEBI:43474"/>
        <dbReference type="ChEBI" id="CHEBI:71365"/>
        <dbReference type="ChEBI" id="CHEBI:140195"/>
        <dbReference type="ChEBI" id="CHEBI:456215"/>
        <dbReference type="EC" id="2.7.9.6"/>
    </reaction>
    <physiologicalReaction direction="left-to-right" evidence="3">
        <dbReference type="Rhea" id="RHEA:56305"/>
    </physiologicalReaction>
</comment>
<reference evidence="10" key="1">
    <citation type="submission" date="2022-02" db="EMBL/GenBank/DDBJ databases">
        <authorList>
            <person name="Leng L."/>
        </authorList>
    </citation>
    <scope>NUCLEOTIDE SEQUENCE</scope>
    <source>
        <strain evidence="10">JI</strain>
    </source>
</reference>
<dbReference type="SUPFAM" id="SSF52009">
    <property type="entry name" value="Phosphohistidine domain"/>
    <property type="match status" value="1"/>
</dbReference>
<dbReference type="InterPro" id="IPR013815">
    <property type="entry name" value="ATP_grasp_subdomain_1"/>
</dbReference>
<dbReference type="Proteomes" id="UP001154312">
    <property type="component" value="Unassembled WGS sequence"/>
</dbReference>
<evidence type="ECO:0000256" key="4">
    <source>
        <dbReference type="ARBA" id="ARBA00061332"/>
    </source>
</evidence>
<comment type="similarity">
    <text evidence="4">Belongs to the rifampicin phosphotransferase family.</text>
</comment>
<dbReference type="Pfam" id="PF00391">
    <property type="entry name" value="PEP-utilizers"/>
    <property type="match status" value="1"/>
</dbReference>
<evidence type="ECO:0000259" key="9">
    <source>
        <dbReference type="Pfam" id="PF01326"/>
    </source>
</evidence>
<evidence type="ECO:0000259" key="8">
    <source>
        <dbReference type="Pfam" id="PF00391"/>
    </source>
</evidence>
<sequence>MSQYVLYFNDIDKSSLSRVGGKGANLDELCHVPGIAVPAGFCVTTRAYLDFVNTSKEFAALLESLELIDIESLEELKSAGERMRSHLENLDIPECIQQEISRAWRKTGSQYAYAIRSSATAEDLPGASFAGQQDTFLNIKGEDNILDRVRKCWASLFTDRAIAYRRKNGFAHDKVLFSVVVQRMVFPEVSGIMFTADPVTGNRRIVSIDASYGLGEALVSGIVSADLYQVKADKLLKKQIASKEIGIFAIPEGGTVKLKITEERQTSQALPDEGAVRLARMGRNIEEHFGSPQDIEWCLADNEIFIVQSRPITTLYPIPAVSDDKLHLFVSFGHVQMMTEAIKPLGISVLRTFLPLGKSSPRAESDLLVEAGGRLYTDAVTRLIEYPFLRKRLPEILLNVDEMIGRAVQDFIEREEFQTTDQPVKKLEFALVVKALPTAFAVLGNILFRNHDQVIAQLNLFIDKQVKKNRKKLQEVSGPDRIAQIQEILSTLLSMIFARIAQYFPAAIGTYKLIESLSKKWLGDAAELGSISKSPPGNVTTEMGLALGDVADAARNHPAVIEYLMQAADDTFWEGLRSVPGGEDVLPVFLNFFKQYGMRGTGEIDLTRPRWREAPTQLVPAILSHIKGVRPGRHRLDFQAGKEEAELAAGRLLERLRQKPMGFIKARIMRRLIKVHRSLIGIREHPKYFIVQNFDIIKQAILQEADTLVSGGILEHPDDIFWFSLQEIKEIIETRRVDRDVITMRKEKFQHDRQLTPPRAITSEGEIITAKPGAHVPPGALAGSPVSAGMVEGRARVILKLEEAKMDKGDILVAPYTDPAWTPLFPLAAGLVTEVGGLMTHGAVVAREYGIPAVVGVDDATRKILDGQKVRVDGTQGYVEILTKEPVLYKHD</sequence>
<dbReference type="NCBIfam" id="NF004877">
    <property type="entry name" value="PRK06241.1-2"/>
    <property type="match status" value="1"/>
</dbReference>
<evidence type="ECO:0000256" key="1">
    <source>
        <dbReference type="ARBA" id="ARBA00022741"/>
    </source>
</evidence>
<organism evidence="10 11">
    <name type="scientific">Pelotomaculum isophthalicicum JI</name>
    <dbReference type="NCBI Taxonomy" id="947010"/>
    <lineage>
        <taxon>Bacteria</taxon>
        <taxon>Bacillati</taxon>
        <taxon>Bacillota</taxon>
        <taxon>Clostridia</taxon>
        <taxon>Eubacteriales</taxon>
        <taxon>Desulfotomaculaceae</taxon>
        <taxon>Pelotomaculum</taxon>
    </lineage>
</organism>
<keyword evidence="2" id="KW-0067">ATP-binding</keyword>
<dbReference type="InterPro" id="IPR036637">
    <property type="entry name" value="Phosphohistidine_dom_sf"/>
</dbReference>
<dbReference type="Gene3D" id="3.30.470.20">
    <property type="entry name" value="ATP-grasp fold, B domain"/>
    <property type="match status" value="1"/>
</dbReference>
<dbReference type="Gene3D" id="3.30.1490.20">
    <property type="entry name" value="ATP-grasp fold, A domain"/>
    <property type="match status" value="1"/>
</dbReference>
<dbReference type="FunFam" id="3.50.30.10:FF:000007">
    <property type="entry name" value="Phosphoenolpyruvate synthase"/>
    <property type="match status" value="1"/>
</dbReference>
<dbReference type="InterPro" id="IPR002192">
    <property type="entry name" value="PPDK_AMP/ATP-bd"/>
</dbReference>
<dbReference type="GO" id="GO:0016301">
    <property type="term" value="F:kinase activity"/>
    <property type="evidence" value="ECO:0007669"/>
    <property type="project" value="InterPro"/>
</dbReference>
<gene>
    <name evidence="10" type="ORF">L7E55_08640</name>
</gene>
<keyword evidence="1" id="KW-0547">Nucleotide-binding</keyword>
<dbReference type="SUPFAM" id="SSF56059">
    <property type="entry name" value="Glutathione synthetase ATP-binding domain-like"/>
    <property type="match status" value="1"/>
</dbReference>
<evidence type="ECO:0000256" key="6">
    <source>
        <dbReference type="ARBA" id="ARBA00074400"/>
    </source>
</evidence>
<evidence type="ECO:0000256" key="2">
    <source>
        <dbReference type="ARBA" id="ARBA00022840"/>
    </source>
</evidence>
<evidence type="ECO:0000313" key="11">
    <source>
        <dbReference type="Proteomes" id="UP001154312"/>
    </source>
</evidence>
<dbReference type="GO" id="GO:0005524">
    <property type="term" value="F:ATP binding"/>
    <property type="evidence" value="ECO:0007669"/>
    <property type="project" value="UniProtKB-KW"/>
</dbReference>
<accession>A0A9X4JTA1</accession>
<name>A0A9X4JTA1_9FIRM</name>
<dbReference type="AlphaFoldDB" id="A0A9X4JTA1"/>
<dbReference type="FunFam" id="3.30.1490.20:FF:000010">
    <property type="entry name" value="Phosphoenolpyruvate synthase"/>
    <property type="match status" value="1"/>
</dbReference>
<evidence type="ECO:0000256" key="5">
    <source>
        <dbReference type="ARBA" id="ARBA00066332"/>
    </source>
</evidence>
<dbReference type="PANTHER" id="PTHR43615:SF1">
    <property type="entry name" value="PPDK_N DOMAIN-CONTAINING PROTEIN"/>
    <property type="match status" value="1"/>
</dbReference>
<keyword evidence="11" id="KW-1185">Reference proteome</keyword>
<dbReference type="EMBL" id="JAKOAV010000013">
    <property type="protein sequence ID" value="MDF9408424.1"/>
    <property type="molecule type" value="Genomic_DNA"/>
</dbReference>
<evidence type="ECO:0000313" key="10">
    <source>
        <dbReference type="EMBL" id="MDF9408424.1"/>
    </source>
</evidence>
<dbReference type="InterPro" id="IPR051549">
    <property type="entry name" value="PEP_Utilizing_Enz"/>
</dbReference>
<dbReference type="NCBIfam" id="NF004878">
    <property type="entry name" value="PRK06241.1-3"/>
    <property type="match status" value="1"/>
</dbReference>
<proteinExistence type="inferred from homology"/>
<dbReference type="Gene3D" id="3.50.30.10">
    <property type="entry name" value="Phosphohistidine domain"/>
    <property type="match status" value="1"/>
</dbReference>
<dbReference type="RefSeq" id="WP_277443746.1">
    <property type="nucleotide sequence ID" value="NZ_JAKOAV010000013.1"/>
</dbReference>
<dbReference type="PANTHER" id="PTHR43615">
    <property type="entry name" value="PHOSPHOENOLPYRUVATE SYNTHASE-RELATED"/>
    <property type="match status" value="1"/>
</dbReference>
<dbReference type="Pfam" id="PF01326">
    <property type="entry name" value="PPDK_N"/>
    <property type="match status" value="1"/>
</dbReference>
<feature type="domain" description="PEP-utilising enzyme mobile" evidence="8">
    <location>
        <begin position="807"/>
        <end position="877"/>
    </location>
</feature>
<comment type="caution">
    <text evidence="10">The sequence shown here is derived from an EMBL/GenBank/DDBJ whole genome shotgun (WGS) entry which is preliminary data.</text>
</comment>
<dbReference type="InterPro" id="IPR008279">
    <property type="entry name" value="PEP-util_enz_mobile_dom"/>
</dbReference>
<evidence type="ECO:0000256" key="7">
    <source>
        <dbReference type="ARBA" id="ARBA00076136"/>
    </source>
</evidence>
<dbReference type="EC" id="2.7.9.6" evidence="5"/>